<keyword evidence="5" id="KW-0503">Monooxygenase</keyword>
<dbReference type="InterPro" id="IPR017972">
    <property type="entry name" value="Cyt_P450_CS"/>
</dbReference>
<organism evidence="7 8">
    <name type="scientific">Gonapodya prolifera (strain JEL478)</name>
    <name type="common">Monoblepharis prolifera</name>
    <dbReference type="NCBI Taxonomy" id="1344416"/>
    <lineage>
        <taxon>Eukaryota</taxon>
        <taxon>Fungi</taxon>
        <taxon>Fungi incertae sedis</taxon>
        <taxon>Chytridiomycota</taxon>
        <taxon>Chytridiomycota incertae sedis</taxon>
        <taxon>Monoblepharidomycetes</taxon>
        <taxon>Monoblepharidales</taxon>
        <taxon>Gonapodyaceae</taxon>
        <taxon>Gonapodya</taxon>
    </lineage>
</organism>
<evidence type="ECO:0000256" key="3">
    <source>
        <dbReference type="ARBA" id="ARBA00023004"/>
    </source>
</evidence>
<dbReference type="AlphaFoldDB" id="A0A139ADQ2"/>
<keyword evidence="3 4" id="KW-0408">Iron</keyword>
<dbReference type="InterPro" id="IPR036396">
    <property type="entry name" value="Cyt_P450_sf"/>
</dbReference>
<dbReference type="Pfam" id="PF00067">
    <property type="entry name" value="p450"/>
    <property type="match status" value="1"/>
</dbReference>
<proteinExistence type="inferred from homology"/>
<feature type="transmembrane region" description="Helical" evidence="6">
    <location>
        <begin position="6"/>
        <end position="26"/>
    </location>
</feature>
<dbReference type="Proteomes" id="UP000070544">
    <property type="component" value="Unassembled WGS sequence"/>
</dbReference>
<keyword evidence="8" id="KW-1185">Reference proteome</keyword>
<dbReference type="InterPro" id="IPR050121">
    <property type="entry name" value="Cytochrome_P450_monoxygenase"/>
</dbReference>
<keyword evidence="5" id="KW-0560">Oxidoreductase</keyword>
<comment type="similarity">
    <text evidence="5">Belongs to the cytochrome P450 family.</text>
</comment>
<dbReference type="GO" id="GO:0005506">
    <property type="term" value="F:iron ion binding"/>
    <property type="evidence" value="ECO:0007669"/>
    <property type="project" value="InterPro"/>
</dbReference>
<reference evidence="7 8" key="1">
    <citation type="journal article" date="2015" name="Genome Biol. Evol.">
        <title>Phylogenomic analyses indicate that early fungi evolved digesting cell walls of algal ancestors of land plants.</title>
        <authorList>
            <person name="Chang Y."/>
            <person name="Wang S."/>
            <person name="Sekimoto S."/>
            <person name="Aerts A.L."/>
            <person name="Choi C."/>
            <person name="Clum A."/>
            <person name="LaButti K.M."/>
            <person name="Lindquist E.A."/>
            <person name="Yee Ngan C."/>
            <person name="Ohm R.A."/>
            <person name="Salamov A.A."/>
            <person name="Grigoriev I.V."/>
            <person name="Spatafora J.W."/>
            <person name="Berbee M.L."/>
        </authorList>
    </citation>
    <scope>NUCLEOTIDE SEQUENCE [LARGE SCALE GENOMIC DNA]</scope>
    <source>
        <strain evidence="7 8">JEL478</strain>
    </source>
</reference>
<keyword evidence="6" id="KW-0472">Membrane</keyword>
<dbReference type="GO" id="GO:0004497">
    <property type="term" value="F:monooxygenase activity"/>
    <property type="evidence" value="ECO:0007669"/>
    <property type="project" value="UniProtKB-KW"/>
</dbReference>
<name>A0A139ADQ2_GONPJ</name>
<dbReference type="PROSITE" id="PS00086">
    <property type="entry name" value="CYTOCHROME_P450"/>
    <property type="match status" value="1"/>
</dbReference>
<dbReference type="GO" id="GO:0020037">
    <property type="term" value="F:heme binding"/>
    <property type="evidence" value="ECO:0007669"/>
    <property type="project" value="InterPro"/>
</dbReference>
<comment type="cofactor">
    <cofactor evidence="1 4">
        <name>heme</name>
        <dbReference type="ChEBI" id="CHEBI:30413"/>
    </cofactor>
</comment>
<feature type="binding site" description="axial binding residue" evidence="4">
    <location>
        <position position="535"/>
    </location>
    <ligand>
        <name>heme</name>
        <dbReference type="ChEBI" id="CHEBI:30413"/>
    </ligand>
    <ligandPart>
        <name>Fe</name>
        <dbReference type="ChEBI" id="CHEBI:18248"/>
    </ligandPart>
</feature>
<dbReference type="InterPro" id="IPR002401">
    <property type="entry name" value="Cyt_P450_E_grp-I"/>
</dbReference>
<dbReference type="PRINTS" id="PR00463">
    <property type="entry name" value="EP450I"/>
</dbReference>
<evidence type="ECO:0000256" key="5">
    <source>
        <dbReference type="RuleBase" id="RU000461"/>
    </source>
</evidence>
<evidence type="ECO:0000313" key="7">
    <source>
        <dbReference type="EMBL" id="KXS14789.1"/>
    </source>
</evidence>
<evidence type="ECO:0000256" key="2">
    <source>
        <dbReference type="ARBA" id="ARBA00022723"/>
    </source>
</evidence>
<dbReference type="OMA" id="SDAREFH"/>
<dbReference type="SUPFAM" id="SSF48264">
    <property type="entry name" value="Cytochrome P450"/>
    <property type="match status" value="1"/>
</dbReference>
<keyword evidence="2 4" id="KW-0479">Metal-binding</keyword>
<dbReference type="Gene3D" id="1.10.630.10">
    <property type="entry name" value="Cytochrome P450"/>
    <property type="match status" value="1"/>
</dbReference>
<keyword evidence="6" id="KW-1133">Transmembrane helix</keyword>
<dbReference type="InterPro" id="IPR001128">
    <property type="entry name" value="Cyt_P450"/>
</dbReference>
<evidence type="ECO:0000256" key="6">
    <source>
        <dbReference type="SAM" id="Phobius"/>
    </source>
</evidence>
<dbReference type="PRINTS" id="PR00385">
    <property type="entry name" value="P450"/>
</dbReference>
<keyword evidence="6" id="KW-0812">Transmembrane</keyword>
<keyword evidence="4 5" id="KW-0349">Heme</keyword>
<evidence type="ECO:0000256" key="1">
    <source>
        <dbReference type="ARBA" id="ARBA00001971"/>
    </source>
</evidence>
<dbReference type="GO" id="GO:0016705">
    <property type="term" value="F:oxidoreductase activity, acting on paired donors, with incorporation or reduction of molecular oxygen"/>
    <property type="evidence" value="ECO:0007669"/>
    <property type="project" value="InterPro"/>
</dbReference>
<gene>
    <name evidence="7" type="ORF">M427DRAFT_70358</name>
</gene>
<protein>
    <submittedName>
        <fullName evidence="7">Cytochrome P450</fullName>
    </submittedName>
</protein>
<evidence type="ECO:0000313" key="8">
    <source>
        <dbReference type="Proteomes" id="UP000070544"/>
    </source>
</evidence>
<dbReference type="STRING" id="1344416.A0A139ADQ2"/>
<dbReference type="OrthoDB" id="1470350at2759"/>
<sequence length="603" mass="68304">MPVIANVSPGTIFAALVAVSVSYLLYRALQNVLHKRSISEHYKSIPGFGTYPPGQFDSSCVAEMDSRPKKRWLLGAGTNFPNHWLLGHFGSWFDPKLQAQGFGLPMDRLQSWANYALDVAKFPQGNKFLKLQLLGSYLPVSPEILYILDVEVVKDALVATAESKVAKGKPYHLMAGPLIGEGILASTWGDGWKHQRKLMEVAFRLENLKYSHKQVAKSAMRLLGRWRARHELVAKTGEAGWFDLRAEMLRTTMDVICQVGFGRDFESGAERSAFFELEKSTYTTPSLRSTLRSATKGIDLDGEPLYEVFNQVLTTMADIKSFVDPTVFFSDRRRNYHERLALVNKVVDRMIEQRLDRVRAGDRGRDGTLLDAIADLDEHGELIMSKKLMADELKTLLFAGHDTTGNALTWALYRLAVHPEVLAKLRQEVDNVLPAKTSFSDLERAPYLNAFIKEVLRVHPSAGFTREVMDEGGVVLGGVRLLKGTEYWFIPPLIHNQERYFERALEFIPERWEEGSKLFMDPRAYFPFSLGPRNCVGMKLAQLELRCFITEIVRRWDVEYDLSQGPPRTYLTMTLDPGRVIGRIKPRADGSKVWPDTLELVEG</sequence>
<evidence type="ECO:0000256" key="4">
    <source>
        <dbReference type="PIRSR" id="PIRSR602401-1"/>
    </source>
</evidence>
<dbReference type="PANTHER" id="PTHR24305:SF222">
    <property type="entry name" value="CYTOCHROME P450 MONOOXYGENASE STCS"/>
    <property type="match status" value="1"/>
</dbReference>
<dbReference type="EMBL" id="KQ965766">
    <property type="protein sequence ID" value="KXS14789.1"/>
    <property type="molecule type" value="Genomic_DNA"/>
</dbReference>
<dbReference type="PANTHER" id="PTHR24305">
    <property type="entry name" value="CYTOCHROME P450"/>
    <property type="match status" value="1"/>
</dbReference>
<accession>A0A139ADQ2</accession>